<accession>A0ACC5ZRM8</accession>
<dbReference type="Proteomes" id="UP001203036">
    <property type="component" value="Unassembled WGS sequence"/>
</dbReference>
<dbReference type="EMBL" id="JAMQGO010000001">
    <property type="protein sequence ID" value="MCM2560686.1"/>
    <property type="molecule type" value="Genomic_DNA"/>
</dbReference>
<protein>
    <submittedName>
        <fullName evidence="1">DUF2484 family protein</fullName>
    </submittedName>
</protein>
<comment type="caution">
    <text evidence="1">The sequence shown here is derived from an EMBL/GenBank/DDBJ whole genome shotgun (WGS) entry which is preliminary data.</text>
</comment>
<keyword evidence="2" id="KW-1185">Reference proteome</keyword>
<gene>
    <name evidence="1" type="ORF">M8744_00880</name>
</gene>
<name>A0ACC5ZRM8_9RHOB</name>
<organism evidence="1 2">
    <name type="scientific">Lutimaribacter degradans</name>
    <dbReference type="NCBI Taxonomy" id="2945989"/>
    <lineage>
        <taxon>Bacteria</taxon>
        <taxon>Pseudomonadati</taxon>
        <taxon>Pseudomonadota</taxon>
        <taxon>Alphaproteobacteria</taxon>
        <taxon>Rhodobacterales</taxon>
        <taxon>Roseobacteraceae</taxon>
        <taxon>Lutimaribacter</taxon>
    </lineage>
</organism>
<evidence type="ECO:0000313" key="1">
    <source>
        <dbReference type="EMBL" id="MCM2560686.1"/>
    </source>
</evidence>
<proteinExistence type="predicted"/>
<evidence type="ECO:0000313" key="2">
    <source>
        <dbReference type="Proteomes" id="UP001203036"/>
    </source>
</evidence>
<sequence>MSTPVILAILWVFAATATAMLPIRRQYVPGVLLLVAAPVLMIWLGAVHGWLAGVAALAAVASMMRNPLRYLWRRVRGTHPKLPE</sequence>
<reference evidence="1" key="1">
    <citation type="submission" date="2022-06" db="EMBL/GenBank/DDBJ databases">
        <title>Lutimaribacter sp. EGI FJ00013, a novel bacterium isolated from a salt lake sediment enrichment.</title>
        <authorList>
            <person name="Gao L."/>
            <person name="Fang B.-Z."/>
            <person name="Li W.-J."/>
        </authorList>
    </citation>
    <scope>NUCLEOTIDE SEQUENCE</scope>
    <source>
        <strain evidence="1">EGI FJ00013</strain>
    </source>
</reference>